<name>A0A4S4K5A9_9APHY</name>
<sequence>MPEPDERYALQCPSDCHAGATFGVAKTAFDIIRDDQVLRGAEIWGPFKDDNQWKLAKWLIKNVGHNQAEEFLKLGIIQDAGLDYSNKDRLYKAVDELPSGLDWRCKEVVQTGDLTNASGEALTETLEMLAYAPEQVYRDKEGTNRHIDEMWTGNWWWDLQKKMPARTTIAPVILSSDKTRLSQFRGDKSAWPIYLTVGNLAKEVRRSPTMHGTVLLGYLPVGKFDCFSEGARSLARYQAFHSCMRIILDSLVEAGKSGAYITCADRHIRFVMPILAAYVADYPEQCLVSGCMENRCPTGQIAPDRRGSHENCPPRDRQETLDLLDAHRNNSLSDELKERFKALGLRAIHEPFWRDLPHADIFTCFTPDLLHQLHKGVFKDHLVKWCTALIGEKEVDSRFRSVPSISALRHFKNGISHVSQWTGHEHKEMEKVFLGLVAGGVEDEVVIAVRALLDFIYLASLQAHTSVTLAALRQSLNNFHAHKQIFIDLGARFPEHFNIPKYHMLEHYVELILKFGSADGFNTEWSERLHIDYAKDGYRASNKKDYTAQMTKWLSRQEAVDRFTVYLEWYTNGEYNPDTHASTQALEAAMPVDPGSIASQGSQRPTYHVAATHPPSLRAIRASNIIQGHGATQFLPALHAFLKSHGSSIVPHTFDKFDLFKQLVIQLPVLPEAGKNKCKNVIRAAPPVAASRRQPAQPARCDFALVRTEQTRSRARGVNESPLEGISILSN</sequence>
<evidence type="ECO:0000313" key="1">
    <source>
        <dbReference type="EMBL" id="THG92911.1"/>
    </source>
</evidence>
<keyword evidence="2" id="KW-1185">Reference proteome</keyword>
<accession>A0A4S4K5A9</accession>
<evidence type="ECO:0000313" key="2">
    <source>
        <dbReference type="Proteomes" id="UP000309038"/>
    </source>
</evidence>
<dbReference type="AlphaFoldDB" id="A0A4S4K5A9"/>
<dbReference type="Pfam" id="PF18759">
    <property type="entry name" value="Plavaka"/>
    <property type="match status" value="1"/>
</dbReference>
<dbReference type="Proteomes" id="UP000309038">
    <property type="component" value="Unassembled WGS sequence"/>
</dbReference>
<gene>
    <name evidence="1" type="ORF">EW026_g8163</name>
</gene>
<proteinExistence type="predicted"/>
<organism evidence="1 2">
    <name type="scientific">Hermanssonia centrifuga</name>
    <dbReference type="NCBI Taxonomy" id="98765"/>
    <lineage>
        <taxon>Eukaryota</taxon>
        <taxon>Fungi</taxon>
        <taxon>Dikarya</taxon>
        <taxon>Basidiomycota</taxon>
        <taxon>Agaricomycotina</taxon>
        <taxon>Agaricomycetes</taxon>
        <taxon>Polyporales</taxon>
        <taxon>Meruliaceae</taxon>
        <taxon>Hermanssonia</taxon>
    </lineage>
</organism>
<comment type="caution">
    <text evidence="1">The sequence shown here is derived from an EMBL/GenBank/DDBJ whole genome shotgun (WGS) entry which is preliminary data.</text>
</comment>
<protein>
    <submittedName>
        <fullName evidence="1">Uncharacterized protein</fullName>
    </submittedName>
</protein>
<dbReference type="EMBL" id="SGPJ01000868">
    <property type="protein sequence ID" value="THG92911.1"/>
    <property type="molecule type" value="Genomic_DNA"/>
</dbReference>
<reference evidence="1 2" key="1">
    <citation type="submission" date="2019-02" db="EMBL/GenBank/DDBJ databases">
        <title>Genome sequencing of the rare red list fungi Phlebia centrifuga.</title>
        <authorList>
            <person name="Buettner E."/>
            <person name="Kellner H."/>
        </authorList>
    </citation>
    <scope>NUCLEOTIDE SEQUENCE [LARGE SCALE GENOMIC DNA]</scope>
    <source>
        <strain evidence="1 2">DSM 108282</strain>
    </source>
</reference>
<dbReference type="InterPro" id="IPR041078">
    <property type="entry name" value="Plavaka"/>
</dbReference>